<dbReference type="Proteomes" id="UP001166251">
    <property type="component" value="Unassembled WGS sequence"/>
</dbReference>
<evidence type="ECO:0000256" key="2">
    <source>
        <dbReference type="ARBA" id="ARBA00023239"/>
    </source>
</evidence>
<dbReference type="GO" id="GO:0016829">
    <property type="term" value="F:lyase activity"/>
    <property type="evidence" value="ECO:0007669"/>
    <property type="project" value="UniProtKB-KW"/>
</dbReference>
<evidence type="ECO:0000313" key="5">
    <source>
        <dbReference type="EMBL" id="MBW8189855.1"/>
    </source>
</evidence>
<reference evidence="5" key="1">
    <citation type="submission" date="2021-07" db="EMBL/GenBank/DDBJ databases">
        <title>Neiella marina sp. nov., isolated from the intestinal content of sea cucumber Apostichopus japonicus.</title>
        <authorList>
            <person name="Bai X."/>
        </authorList>
    </citation>
    <scope>NUCLEOTIDE SEQUENCE</scope>
    <source>
        <strain evidence="5">126</strain>
    </source>
</reference>
<keyword evidence="1 3" id="KW-0732">Signal</keyword>
<keyword evidence="6" id="KW-1185">Reference proteome</keyword>
<protein>
    <submittedName>
        <fullName evidence="5">Alginate lyase family protein</fullName>
    </submittedName>
</protein>
<feature type="chain" id="PRO_5047488291" evidence="3">
    <location>
        <begin position="22"/>
        <end position="418"/>
    </location>
</feature>
<dbReference type="Pfam" id="PF05426">
    <property type="entry name" value="Alginate_lyase"/>
    <property type="match status" value="1"/>
</dbReference>
<comment type="caution">
    <text evidence="5">The sequence shown here is derived from an EMBL/GenBank/DDBJ whole genome shotgun (WGS) entry which is preliminary data.</text>
</comment>
<feature type="domain" description="Alginate lyase" evidence="4">
    <location>
        <begin position="87"/>
        <end position="363"/>
    </location>
</feature>
<dbReference type="PROSITE" id="PS51257">
    <property type="entry name" value="PROKAR_LIPOPROTEIN"/>
    <property type="match status" value="1"/>
</dbReference>
<evidence type="ECO:0000256" key="3">
    <source>
        <dbReference type="SAM" id="SignalP"/>
    </source>
</evidence>
<dbReference type="InterPro" id="IPR008397">
    <property type="entry name" value="Alginate_lyase_dom"/>
</dbReference>
<dbReference type="SUPFAM" id="SSF48230">
    <property type="entry name" value="Chondroitin AC/alginate lyase"/>
    <property type="match status" value="1"/>
</dbReference>
<name>A0ABS7EC81_9GAMM</name>
<dbReference type="Gene3D" id="1.50.10.100">
    <property type="entry name" value="Chondroitin AC/alginate lyase"/>
    <property type="match status" value="1"/>
</dbReference>
<proteinExistence type="predicted"/>
<keyword evidence="2 5" id="KW-0456">Lyase</keyword>
<evidence type="ECO:0000256" key="1">
    <source>
        <dbReference type="ARBA" id="ARBA00022729"/>
    </source>
</evidence>
<dbReference type="InterPro" id="IPR008929">
    <property type="entry name" value="Chondroitin_lyas"/>
</dbReference>
<accession>A0ABS7EC81</accession>
<dbReference type="RefSeq" id="WP_220102537.1">
    <property type="nucleotide sequence ID" value="NZ_JAHZSS010000002.1"/>
</dbReference>
<sequence length="418" mass="47214">MKRYIAGATLLVLLSGCTIQSAPQTDIDSVAQSVPQLDANASTSIDFVSLDRATLAYHKAQLSETVPALMQLIKTANKALQKPIDPVTNKTLLPASGDIHDYFSFGTYWWPNPDTDNGLPYVNRDGQTNPATRTAATDKRRFVRFGKDVTALALAYYFTNNTQYAEKARQLLNAWHVDPATRMNPNLRHAQAIPGRVDGRGVGLIDSRFLIGVMDSVELLKSVLTPNEHQAIVSWYRELTGWMLSSDNGYDEEKARNNHGTWYDAQIVALLMFIGEYDQAKMRIESRTKARVRSQFDSDGAQPLELKRTRPWHYSNFNLQAYSKLAVMADKLGVDLWGYHDNQASLQQGYRFIAEYVVAPERWPLEEVRGFDTQIAYSNLLYASKAYDDPLFENALAQLRHHAKSNRDVHNLLVLNSH</sequence>
<dbReference type="EMBL" id="JAHZSS010000002">
    <property type="protein sequence ID" value="MBW8189855.1"/>
    <property type="molecule type" value="Genomic_DNA"/>
</dbReference>
<evidence type="ECO:0000259" key="4">
    <source>
        <dbReference type="Pfam" id="PF05426"/>
    </source>
</evidence>
<evidence type="ECO:0000313" key="6">
    <source>
        <dbReference type="Proteomes" id="UP001166251"/>
    </source>
</evidence>
<gene>
    <name evidence="5" type="ORF">K0504_02310</name>
</gene>
<feature type="signal peptide" evidence="3">
    <location>
        <begin position="1"/>
        <end position="21"/>
    </location>
</feature>
<organism evidence="5 6">
    <name type="scientific">Neiella holothuriorum</name>
    <dbReference type="NCBI Taxonomy" id="2870530"/>
    <lineage>
        <taxon>Bacteria</taxon>
        <taxon>Pseudomonadati</taxon>
        <taxon>Pseudomonadota</taxon>
        <taxon>Gammaproteobacteria</taxon>
        <taxon>Alteromonadales</taxon>
        <taxon>Echinimonadaceae</taxon>
        <taxon>Neiella</taxon>
    </lineage>
</organism>